<protein>
    <recommendedName>
        <fullName evidence="8">General transcription and DNA repair factor IIH subunit TFB5</fullName>
    </recommendedName>
</protein>
<dbReference type="InterPro" id="IPR009400">
    <property type="entry name" value="TFIIH_TTDA/Tfb5"/>
</dbReference>
<dbReference type="InterPro" id="IPR035935">
    <property type="entry name" value="TFB5-like_sf"/>
</dbReference>
<comment type="caution">
    <text evidence="9">The sequence shown here is derived from an EMBL/GenBank/DDBJ whole genome shotgun (WGS) entry which is preliminary data.</text>
</comment>
<evidence type="ECO:0000313" key="10">
    <source>
        <dbReference type="Proteomes" id="UP001174909"/>
    </source>
</evidence>
<dbReference type="PANTHER" id="PTHR28580">
    <property type="entry name" value="GENERAL TRANSCRIPTION FACTOR IIH SUBUNIT 5"/>
    <property type="match status" value="1"/>
</dbReference>
<dbReference type="EMBL" id="CASHTH010001837">
    <property type="protein sequence ID" value="CAI8020580.1"/>
    <property type="molecule type" value="Genomic_DNA"/>
</dbReference>
<sequence>MVNVVKGVLLKCSDAAMKQFIKHLDETNALGRKFILHDLDDIHLFVSGDVSRALQQKLDELMDRNSYSEYSGDAAGPRVRKE</sequence>
<evidence type="ECO:0000256" key="7">
    <source>
        <dbReference type="ARBA" id="ARBA00023242"/>
    </source>
</evidence>
<dbReference type="GO" id="GO:0006294">
    <property type="term" value="P:nucleotide-excision repair, preincision complex assembly"/>
    <property type="evidence" value="ECO:0007669"/>
    <property type="project" value="TreeGrafter"/>
</dbReference>
<name>A0AA35RZF1_GEOBA</name>
<keyword evidence="7 8" id="KW-0539">Nucleus</keyword>
<dbReference type="SUPFAM" id="SSF142897">
    <property type="entry name" value="TFB5-like"/>
    <property type="match status" value="1"/>
</dbReference>
<gene>
    <name evidence="9" type="ORF">GBAR_LOCUS12300</name>
</gene>
<comment type="similarity">
    <text evidence="2 8">Belongs to the TFB5 family.</text>
</comment>
<keyword evidence="4 8" id="KW-0805">Transcription regulation</keyword>
<evidence type="ECO:0000256" key="4">
    <source>
        <dbReference type="ARBA" id="ARBA00023015"/>
    </source>
</evidence>
<evidence type="ECO:0000256" key="5">
    <source>
        <dbReference type="ARBA" id="ARBA00023163"/>
    </source>
</evidence>
<proteinExistence type="inferred from homology"/>
<dbReference type="GO" id="GO:0006367">
    <property type="term" value="P:transcription initiation at RNA polymerase II promoter"/>
    <property type="evidence" value="ECO:0007669"/>
    <property type="project" value="UniProtKB-UniRule"/>
</dbReference>
<reference evidence="9" key="1">
    <citation type="submission" date="2023-03" db="EMBL/GenBank/DDBJ databases">
        <authorList>
            <person name="Steffen K."/>
            <person name="Cardenas P."/>
        </authorList>
    </citation>
    <scope>NUCLEOTIDE SEQUENCE</scope>
</reference>
<dbReference type="FunFam" id="3.30.70.1220:FF:000001">
    <property type="entry name" value="General transcription factor IIH subunit 5"/>
    <property type="match status" value="1"/>
</dbReference>
<evidence type="ECO:0000256" key="8">
    <source>
        <dbReference type="RuleBase" id="RU368032"/>
    </source>
</evidence>
<dbReference type="GO" id="GO:0005675">
    <property type="term" value="C:transcription factor TFIIH holo complex"/>
    <property type="evidence" value="ECO:0007669"/>
    <property type="project" value="TreeGrafter"/>
</dbReference>
<dbReference type="AlphaFoldDB" id="A0AA35RZF1"/>
<evidence type="ECO:0000256" key="2">
    <source>
        <dbReference type="ARBA" id="ARBA00007470"/>
    </source>
</evidence>
<evidence type="ECO:0000256" key="3">
    <source>
        <dbReference type="ARBA" id="ARBA00022763"/>
    </source>
</evidence>
<dbReference type="GO" id="GO:0000439">
    <property type="term" value="C:transcription factor TFIIH core complex"/>
    <property type="evidence" value="ECO:0007669"/>
    <property type="project" value="UniProtKB-UniRule"/>
</dbReference>
<dbReference type="Proteomes" id="UP001174909">
    <property type="component" value="Unassembled WGS sequence"/>
</dbReference>
<evidence type="ECO:0000256" key="1">
    <source>
        <dbReference type="ARBA" id="ARBA00004123"/>
    </source>
</evidence>
<evidence type="ECO:0000313" key="9">
    <source>
        <dbReference type="EMBL" id="CAI8020580.1"/>
    </source>
</evidence>
<comment type="subunit">
    <text evidence="8">Component of the 7-subunit TFIIH core complex.</text>
</comment>
<dbReference type="SMART" id="SM01395">
    <property type="entry name" value="Tbf5"/>
    <property type="match status" value="1"/>
</dbReference>
<keyword evidence="10" id="KW-1185">Reference proteome</keyword>
<organism evidence="9 10">
    <name type="scientific">Geodia barretti</name>
    <name type="common">Barrett's horny sponge</name>
    <dbReference type="NCBI Taxonomy" id="519541"/>
    <lineage>
        <taxon>Eukaryota</taxon>
        <taxon>Metazoa</taxon>
        <taxon>Porifera</taxon>
        <taxon>Demospongiae</taxon>
        <taxon>Heteroscleromorpha</taxon>
        <taxon>Tetractinellida</taxon>
        <taxon>Astrophorina</taxon>
        <taxon>Geodiidae</taxon>
        <taxon>Geodia</taxon>
    </lineage>
</organism>
<comment type="function">
    <text evidence="8">In NER, TFIIH acts by opening DNA around the lesion to allow the excision of the damaged oligonucleotide and its replacement by a new DNA fragment. In transcription, TFIIH has an essential role in transcription initiation. When the pre-initiation complex (PIC) has been established, TFIIH is required for promoter opening and promoter escape.</text>
</comment>
<keyword evidence="6 8" id="KW-0234">DNA repair</keyword>
<dbReference type="Gene3D" id="3.30.70.1220">
    <property type="entry name" value="TFB5-like"/>
    <property type="match status" value="1"/>
</dbReference>
<dbReference type="PANTHER" id="PTHR28580:SF1">
    <property type="entry name" value="GENERAL TRANSCRIPTION FACTOR IIH SUBUNIT 5"/>
    <property type="match status" value="1"/>
</dbReference>
<evidence type="ECO:0000256" key="6">
    <source>
        <dbReference type="ARBA" id="ARBA00023204"/>
    </source>
</evidence>
<accession>A0AA35RZF1</accession>
<keyword evidence="5 8" id="KW-0804">Transcription</keyword>
<dbReference type="Pfam" id="PF06331">
    <property type="entry name" value="Tfb5"/>
    <property type="match status" value="1"/>
</dbReference>
<comment type="subcellular location">
    <subcellularLocation>
        <location evidence="1 8">Nucleus</location>
    </subcellularLocation>
</comment>
<keyword evidence="3 8" id="KW-0227">DNA damage</keyword>